<dbReference type="InterPro" id="IPR024726">
    <property type="entry name" value="FhuF_C"/>
</dbReference>
<dbReference type="Pfam" id="PF11575">
    <property type="entry name" value="FhuF_C"/>
    <property type="match status" value="1"/>
</dbReference>
<reference evidence="2 3" key="1">
    <citation type="submission" date="2018-03" db="EMBL/GenBank/DDBJ databases">
        <title>Chitinolytic properties of Streptosporangium nondiastaticum TBG75A20.</title>
        <authorList>
            <person name="Gayathri V."/>
            <person name="Shiburaj S."/>
        </authorList>
    </citation>
    <scope>NUCLEOTIDE SEQUENCE [LARGE SCALE GENOMIC DNA]</scope>
    <source>
        <strain evidence="2 3">TBG75A20</strain>
    </source>
</reference>
<dbReference type="Proteomes" id="UP000242427">
    <property type="component" value="Unassembled WGS sequence"/>
</dbReference>
<protein>
    <submittedName>
        <fullName evidence="2">Ferric iron reductase</fullName>
    </submittedName>
</protein>
<gene>
    <name evidence="2" type="ORF">B7P34_02630</name>
</gene>
<evidence type="ECO:0000313" key="3">
    <source>
        <dbReference type="Proteomes" id="UP000242427"/>
    </source>
</evidence>
<feature type="domain" description="Ferric siderophore reductase C-terminal" evidence="1">
    <location>
        <begin position="212"/>
        <end position="232"/>
    </location>
</feature>
<proteinExistence type="predicted"/>
<comment type="caution">
    <text evidence="2">The sequence shown here is derived from an EMBL/GenBank/DDBJ whole genome shotgun (WGS) entry which is preliminary data.</text>
</comment>
<dbReference type="RefSeq" id="WP_106674116.1">
    <property type="nucleotide sequence ID" value="NZ_PXWG01000003.1"/>
</dbReference>
<dbReference type="EMBL" id="PXWG01000003">
    <property type="protein sequence ID" value="PSJ30168.1"/>
    <property type="molecule type" value="Genomic_DNA"/>
</dbReference>
<evidence type="ECO:0000259" key="1">
    <source>
        <dbReference type="Pfam" id="PF11575"/>
    </source>
</evidence>
<dbReference type="AlphaFoldDB" id="A0A9X7JUI5"/>
<dbReference type="OrthoDB" id="3290158at2"/>
<keyword evidence="3" id="KW-1185">Reference proteome</keyword>
<accession>A0A9X7JUI5</accession>
<dbReference type="GO" id="GO:0051537">
    <property type="term" value="F:2 iron, 2 sulfur cluster binding"/>
    <property type="evidence" value="ECO:0007669"/>
    <property type="project" value="InterPro"/>
</dbReference>
<sequence>MRLTELASVGPFFALRTGEAPAGAAEYGPLLDERTVRARVETVAERLGTQDRRVAASVAYQGIAGRLLSVALGSGVLTGEVPALAGDRLHWHPARTAPDDLWLPGPAALPQPADGGLADLIRAHVLHGPLADLHRITRAVVPVSGRLLWGNAASSLAGSLRVLHAWCHDQGRPGDAARATALARAVLGDPLLRGTGTLAAGGPPHAAPSFVRSTCCLYYRVLPGGMCGDCVLRHAPPRVR</sequence>
<name>A0A9X7JUI5_9ACTN</name>
<evidence type="ECO:0000313" key="2">
    <source>
        <dbReference type="EMBL" id="PSJ30168.1"/>
    </source>
</evidence>
<organism evidence="2 3">
    <name type="scientific">Streptosporangium nondiastaticum</name>
    <dbReference type="NCBI Taxonomy" id="35764"/>
    <lineage>
        <taxon>Bacteria</taxon>
        <taxon>Bacillati</taxon>
        <taxon>Actinomycetota</taxon>
        <taxon>Actinomycetes</taxon>
        <taxon>Streptosporangiales</taxon>
        <taxon>Streptosporangiaceae</taxon>
        <taxon>Streptosporangium</taxon>
    </lineage>
</organism>